<dbReference type="KEGG" id="mcos:GM418_28555"/>
<accession>A0A6I6K1J3</accession>
<name>A0A6I6K1J3_9BACT</name>
<dbReference type="AlphaFoldDB" id="A0A6I6K1J3"/>
<dbReference type="Proteomes" id="UP000428260">
    <property type="component" value="Chromosome"/>
</dbReference>
<evidence type="ECO:0000313" key="2">
    <source>
        <dbReference type="Proteomes" id="UP000428260"/>
    </source>
</evidence>
<sequence>METASLSEIKKELKVLSPQQLQEILLRLAKYKKENKELLSYLLFEAFNQQAYIESVKEEIDEQFKNLNQSSFYLAKKTLRKVLRTTKKYIRFSGSKEVEIELLIYFCLKIRKSGLRINSSRVVMNMYINQVKRIRKVLSMLHEDIRLDYEEALNRL</sequence>
<reference evidence="1 2" key="1">
    <citation type="submission" date="2019-11" db="EMBL/GenBank/DDBJ databases">
        <authorList>
            <person name="Zheng R.K."/>
            <person name="Sun C.M."/>
        </authorList>
    </citation>
    <scope>NUCLEOTIDE SEQUENCE [LARGE SCALE GENOMIC DNA]</scope>
    <source>
        <strain evidence="1 2">WC007</strain>
    </source>
</reference>
<dbReference type="EMBL" id="CP046401">
    <property type="protein sequence ID" value="QGY47479.1"/>
    <property type="molecule type" value="Genomic_DNA"/>
</dbReference>
<protein>
    <submittedName>
        <fullName evidence="1">Uncharacterized protein</fullName>
    </submittedName>
</protein>
<gene>
    <name evidence="1" type="ORF">GM418_28555</name>
</gene>
<proteinExistence type="predicted"/>
<dbReference type="RefSeq" id="WP_158871390.1">
    <property type="nucleotide sequence ID" value="NZ_CP046401.1"/>
</dbReference>
<evidence type="ECO:0000313" key="1">
    <source>
        <dbReference type="EMBL" id="QGY47479.1"/>
    </source>
</evidence>
<keyword evidence="2" id="KW-1185">Reference proteome</keyword>
<organism evidence="1 2">
    <name type="scientific">Maribellus comscasis</name>
    <dbReference type="NCBI Taxonomy" id="2681766"/>
    <lineage>
        <taxon>Bacteria</taxon>
        <taxon>Pseudomonadati</taxon>
        <taxon>Bacteroidota</taxon>
        <taxon>Bacteroidia</taxon>
        <taxon>Marinilabiliales</taxon>
        <taxon>Prolixibacteraceae</taxon>
        <taxon>Maribellus</taxon>
    </lineage>
</organism>